<feature type="domain" description="Endo-acting ulvan lyase 2nd" evidence="5">
    <location>
        <begin position="283"/>
        <end position="426"/>
    </location>
</feature>
<gene>
    <name evidence="6" type="ORF">GWK10_11405</name>
</gene>
<dbReference type="Gene3D" id="1.50.10.100">
    <property type="entry name" value="Chondroitin AC/alginate lyase"/>
    <property type="match status" value="1"/>
</dbReference>
<dbReference type="Proteomes" id="UP000474296">
    <property type="component" value="Unassembled WGS sequence"/>
</dbReference>
<dbReference type="Pfam" id="PF26377">
    <property type="entry name" value="Ulvan_lyase_2nd"/>
    <property type="match status" value="1"/>
</dbReference>
<dbReference type="SUPFAM" id="SSF48230">
    <property type="entry name" value="Chondroitin AC/alginate lyase"/>
    <property type="match status" value="1"/>
</dbReference>
<dbReference type="InterPro" id="IPR058849">
    <property type="entry name" value="Ulvan_lyase_2nd"/>
</dbReference>
<dbReference type="Pfam" id="PF07940">
    <property type="entry name" value="Hepar_II_III_C"/>
    <property type="match status" value="1"/>
</dbReference>
<dbReference type="InterPro" id="IPR012480">
    <property type="entry name" value="Hepar_II_III_C"/>
</dbReference>
<evidence type="ECO:0000313" key="7">
    <source>
        <dbReference type="Proteomes" id="UP000474296"/>
    </source>
</evidence>
<dbReference type="GO" id="GO:0016829">
    <property type="term" value="F:lyase activity"/>
    <property type="evidence" value="ECO:0007669"/>
    <property type="project" value="InterPro"/>
</dbReference>
<dbReference type="InterPro" id="IPR058848">
    <property type="entry name" value="Ulvan_lyase_C"/>
</dbReference>
<evidence type="ECO:0000259" key="5">
    <source>
        <dbReference type="Pfam" id="PF26377"/>
    </source>
</evidence>
<comment type="subcellular location">
    <subcellularLocation>
        <location evidence="1">Cell envelope</location>
    </subcellularLocation>
</comment>
<keyword evidence="2" id="KW-0812">Transmembrane</keyword>
<dbReference type="AlphaFoldDB" id="A0A6M0CJ00"/>
<accession>A0A6M0CJ00</accession>
<comment type="caution">
    <text evidence="6">The sequence shown here is derived from an EMBL/GenBank/DDBJ whole genome shotgun (WGS) entry which is preliminary data.</text>
</comment>
<organism evidence="6 7">
    <name type="scientific">Spongiivirga citrea</name>
    <dbReference type="NCBI Taxonomy" id="1481457"/>
    <lineage>
        <taxon>Bacteria</taxon>
        <taxon>Pseudomonadati</taxon>
        <taxon>Bacteroidota</taxon>
        <taxon>Flavobacteriia</taxon>
        <taxon>Flavobacteriales</taxon>
        <taxon>Flavobacteriaceae</taxon>
        <taxon>Spongiivirga</taxon>
    </lineage>
</organism>
<proteinExistence type="predicted"/>
<dbReference type="EMBL" id="JAABOQ010000004">
    <property type="protein sequence ID" value="NER17821.1"/>
    <property type="molecule type" value="Genomic_DNA"/>
</dbReference>
<sequence>MIRRFNILIYSICFVMSIGMYAQKMQRPFIWVDQHDKAEILHKIKSQAWATTFYKSFKERTDHDLAQYSESPEQFLKKIPFDWDKQRKGQTPPLKQFVRFNDQNAEERFALKKTLQIGVDCGVLYFLTEDEKYAQCALDILHAFVEGISQLKPSDNTGNGGWVYPNDHLREARVIGAQMPIIYDFVASYIDIGKKAYDLGKKTKVNFSKEKAQELFKTYARLAIEHGHRGSNWPVLESFSLVGNALAVDDLEERKKLLNFYLYESSDKQDALPDVAIKYKKDGDVFPETSQYSNGVANYTTRLMILLNKYDAGLRLGSRYYKIPFSLDRWKSVRYPNGEIIRFGDGKRTFKTPYSAYEMAYALGVQDSVSKLTEKFGALLNEAISTGSYDPSHLGKRTTSAQPYWEPTRLLWLNSIPKYAYEHVELPRTDEFTHAGVFLQRNLGTAKNPKHALMCFVGGGHMVHGHASGMDMELYGLGEVLGVDNGRGSYRKDIHENYSRIFAAHNTVIVNGASQGEGGWVNLGMNSTKLLAMEPHPMQEARSPWHSFTTTRFTDDRGEKAEATQERTMAIVKTSETTGYYLDVFRSKSSLPNEFHDYLYHNIGDQLVFLNKDLKLKVDKERYQANTNIEWKQNRSYRNPGWHFFKNVQTSEPYKKDVKVQFKIKGIKKKEGSMNLFIVGNDDREYTKVMAPKTYEAPKPYGNKLTPTLVIRQQGEAWSNPFAVVYEPTFEKDAAAGVQSVKELEQDGVFKGFKVSSRINGKDITQFCVIQNDDEQYVNKEYGFSFQGHFAIITIDTANKLQDVYIGEGYLLTYKKLKVMASDSKSIKAFIDFSLPKYKMNATQNTKVDIDSE</sequence>
<protein>
    <recommendedName>
        <fullName evidence="8">Heparinase</fullName>
    </recommendedName>
</protein>
<reference evidence="6 7" key="1">
    <citation type="submission" date="2020-01" db="EMBL/GenBank/DDBJ databases">
        <title>Spongiivirga citrea KCTC 32990T.</title>
        <authorList>
            <person name="Wang G."/>
        </authorList>
    </citation>
    <scope>NUCLEOTIDE SEQUENCE [LARGE SCALE GENOMIC DNA]</scope>
    <source>
        <strain evidence="6 7">KCTC 32990</strain>
    </source>
</reference>
<dbReference type="RefSeq" id="WP_164032492.1">
    <property type="nucleotide sequence ID" value="NZ_JAABOQ010000004.1"/>
</dbReference>
<evidence type="ECO:0000259" key="4">
    <source>
        <dbReference type="Pfam" id="PF26374"/>
    </source>
</evidence>
<evidence type="ECO:0000313" key="6">
    <source>
        <dbReference type="EMBL" id="NER17821.1"/>
    </source>
</evidence>
<feature type="domain" description="Heparinase II/III-like C-terminal" evidence="3">
    <location>
        <begin position="459"/>
        <end position="516"/>
    </location>
</feature>
<keyword evidence="2" id="KW-0472">Membrane</keyword>
<feature type="transmembrane region" description="Helical" evidence="2">
    <location>
        <begin position="7"/>
        <end position="23"/>
    </location>
</feature>
<evidence type="ECO:0008006" key="8">
    <source>
        <dbReference type="Google" id="ProtNLM"/>
    </source>
</evidence>
<evidence type="ECO:0000259" key="3">
    <source>
        <dbReference type="Pfam" id="PF07940"/>
    </source>
</evidence>
<evidence type="ECO:0000256" key="1">
    <source>
        <dbReference type="ARBA" id="ARBA00004196"/>
    </source>
</evidence>
<dbReference type="GO" id="GO:0030313">
    <property type="term" value="C:cell envelope"/>
    <property type="evidence" value="ECO:0007669"/>
    <property type="project" value="UniProtKB-SubCell"/>
</dbReference>
<dbReference type="Gene3D" id="2.70.98.70">
    <property type="match status" value="1"/>
</dbReference>
<keyword evidence="7" id="KW-1185">Reference proteome</keyword>
<feature type="domain" description="Endo-acting ulvan lyase C-terminal" evidence="4">
    <location>
        <begin position="738"/>
        <end position="828"/>
    </location>
</feature>
<dbReference type="Pfam" id="PF26374">
    <property type="entry name" value="Ulvan_lyaseC"/>
    <property type="match status" value="1"/>
</dbReference>
<name>A0A6M0CJ00_9FLAO</name>
<dbReference type="InterPro" id="IPR008929">
    <property type="entry name" value="Chondroitin_lyas"/>
</dbReference>
<keyword evidence="2" id="KW-1133">Transmembrane helix</keyword>
<evidence type="ECO:0000256" key="2">
    <source>
        <dbReference type="SAM" id="Phobius"/>
    </source>
</evidence>